<evidence type="ECO:0000259" key="3">
    <source>
        <dbReference type="PROSITE" id="PS50800"/>
    </source>
</evidence>
<dbReference type="Proteomes" id="UP000069940">
    <property type="component" value="Unassembled WGS sequence"/>
</dbReference>
<feature type="compositionally biased region" description="Basic and acidic residues" evidence="2">
    <location>
        <begin position="511"/>
        <end position="537"/>
    </location>
</feature>
<dbReference type="Pfam" id="PF19256">
    <property type="entry name" value="LAIKA"/>
    <property type="match status" value="1"/>
</dbReference>
<dbReference type="Pfam" id="PF02037">
    <property type="entry name" value="SAP"/>
    <property type="match status" value="1"/>
</dbReference>
<dbReference type="Gene3D" id="1.10.720.30">
    <property type="entry name" value="SAP domain"/>
    <property type="match status" value="1"/>
</dbReference>
<dbReference type="PROSITE" id="PS50800">
    <property type="entry name" value="SAP"/>
    <property type="match status" value="1"/>
</dbReference>
<feature type="compositionally biased region" description="Basic and acidic residues" evidence="2">
    <location>
        <begin position="780"/>
        <end position="814"/>
    </location>
</feature>
<feature type="region of interest" description="Disordered" evidence="2">
    <location>
        <begin position="511"/>
        <end position="545"/>
    </location>
</feature>
<feature type="compositionally biased region" description="Acidic residues" evidence="2">
    <location>
        <begin position="117"/>
        <end position="133"/>
    </location>
</feature>
<proteinExistence type="predicted"/>
<sequence length="814" mass="90778">MVVIFLPDVRSCQPTNPEWDELHLSYKSHLERIINSQNSDSPVPAESSSAANAAAPATTTQQTSPEGDTVASSDAKASADAPAAVAASTTASSTDTSAAADANNSTKEEADSSVTMEEADAADDNEKDDDDADAEKAAGTPTNYALLDVKKMKVAELKAELEARNLPTDGVKNMLSARLSKALKQEQEDAEGKDGEDKAANKDKEDEKAVDVKEVKSESEKQSADKDEEEFETMDNVDMSEVTVIDEYDSKSEERADETGKKAESTKLTEKERQLLEKRYSLPEQPHIIVHPSKTAKSGKFDCAVMSLSVLLDYRPEDSKEHSFEVSLFAELFNEMLTRDFGFNIYKALHMLPSKKEEEPKKDSAVEEVKDDDDKKVNGDGAKDKEKSAEESTKSKEDKDDKDKERARERDRDSRKRSRFDDASEEEKRRKEKEKEKERERLKYYTADRDLLLSFTYFDISHCGYIFDKDVEDLFYALGLNLSRSQIRRLVSKAVTRDSLYYRKLTDKVKETTEETNDKEKDEESKETAKEGTEKEAAAPAVVKTEKPEVAVELTEAELEELATGNCNVTEQLRANLQAVLANEAAEGDDAPPTKKVKLEPLNDESDIPETNNGLVSHNGGVLDIPKLLEQMRRTEKAREDTEQLLIDLRRQVSDLTKSQCRSNEKVKDQAADIKSLTRKLVDAEQNLREITKKSNEYFSTLSSVYDRVSVVMHRADPKRSSSISSSKRGSSRDRSTRKDAKSKDKEAESSKDSADKSKADDSKKSDESASSEVTVPGSDSKESVDSSDKKKATEESTKETKPSEEKSDEEKKE</sequence>
<protein>
    <recommendedName>
        <fullName evidence="3">SAP domain-containing protein</fullName>
    </recommendedName>
</protein>
<dbReference type="RefSeq" id="XP_062701736.1">
    <property type="nucleotide sequence ID" value="XM_062845752.1"/>
</dbReference>
<dbReference type="InterPro" id="IPR003034">
    <property type="entry name" value="SAP_dom"/>
</dbReference>
<feature type="coiled-coil region" evidence="1">
    <location>
        <begin position="625"/>
        <end position="694"/>
    </location>
</feature>
<feature type="compositionally biased region" description="Basic and acidic residues" evidence="2">
    <location>
        <begin position="183"/>
        <end position="225"/>
    </location>
</feature>
<feature type="region of interest" description="Disordered" evidence="2">
    <location>
        <begin position="715"/>
        <end position="814"/>
    </location>
</feature>
<dbReference type="InterPro" id="IPR045353">
    <property type="entry name" value="LAIKA"/>
</dbReference>
<name>A0ABM1YMZ6_AEDAL</name>
<evidence type="ECO:0000313" key="4">
    <source>
        <dbReference type="EnsemblMetazoa" id="AALFPA23_010608.P14886"/>
    </source>
</evidence>
<dbReference type="InterPro" id="IPR036361">
    <property type="entry name" value="SAP_dom_sf"/>
</dbReference>
<feature type="region of interest" description="Disordered" evidence="2">
    <location>
        <begin position="177"/>
        <end position="269"/>
    </location>
</feature>
<reference evidence="5" key="1">
    <citation type="journal article" date="2015" name="Proc. Natl. Acad. Sci. U.S.A.">
        <title>Genome sequence of the Asian Tiger mosquito, Aedes albopictus, reveals insights into its biology, genetics, and evolution.</title>
        <authorList>
            <person name="Chen X.G."/>
            <person name="Jiang X."/>
            <person name="Gu J."/>
            <person name="Xu M."/>
            <person name="Wu Y."/>
            <person name="Deng Y."/>
            <person name="Zhang C."/>
            <person name="Bonizzoni M."/>
            <person name="Dermauw W."/>
            <person name="Vontas J."/>
            <person name="Armbruster P."/>
            <person name="Huang X."/>
            <person name="Yang Y."/>
            <person name="Zhang H."/>
            <person name="He W."/>
            <person name="Peng H."/>
            <person name="Liu Y."/>
            <person name="Wu K."/>
            <person name="Chen J."/>
            <person name="Lirakis M."/>
            <person name="Topalis P."/>
            <person name="Van Leeuwen T."/>
            <person name="Hall A.B."/>
            <person name="Jiang X."/>
            <person name="Thorpe C."/>
            <person name="Mueller R.L."/>
            <person name="Sun C."/>
            <person name="Waterhouse R.M."/>
            <person name="Yan G."/>
            <person name="Tu Z.J."/>
            <person name="Fang X."/>
            <person name="James A.A."/>
        </authorList>
    </citation>
    <scope>NUCLEOTIDE SEQUENCE [LARGE SCALE GENOMIC DNA]</scope>
    <source>
        <strain evidence="5">Foshan</strain>
    </source>
</reference>
<feature type="region of interest" description="Disordered" evidence="2">
    <location>
        <begin position="355"/>
        <end position="439"/>
    </location>
</feature>
<feature type="compositionally biased region" description="Low complexity" evidence="2">
    <location>
        <begin position="39"/>
        <end position="102"/>
    </location>
</feature>
<feature type="compositionally biased region" description="Basic and acidic residues" evidence="2">
    <location>
        <begin position="731"/>
        <end position="768"/>
    </location>
</feature>
<feature type="compositionally biased region" description="Basic and acidic residues" evidence="2">
    <location>
        <begin position="248"/>
        <end position="269"/>
    </location>
</feature>
<keyword evidence="1" id="KW-0175">Coiled coil</keyword>
<dbReference type="SUPFAM" id="SSF68906">
    <property type="entry name" value="SAP domain"/>
    <property type="match status" value="1"/>
</dbReference>
<reference evidence="4" key="2">
    <citation type="submission" date="2025-05" db="UniProtKB">
        <authorList>
            <consortium name="EnsemblMetazoa"/>
        </authorList>
    </citation>
    <scope>IDENTIFICATION</scope>
    <source>
        <strain evidence="4">Foshan</strain>
    </source>
</reference>
<evidence type="ECO:0000313" key="5">
    <source>
        <dbReference type="Proteomes" id="UP000069940"/>
    </source>
</evidence>
<accession>A0ABM1YMZ6</accession>
<feature type="compositionally biased region" description="Acidic residues" evidence="2">
    <location>
        <begin position="226"/>
        <end position="235"/>
    </location>
</feature>
<feature type="region of interest" description="Disordered" evidence="2">
    <location>
        <begin position="37"/>
        <end position="145"/>
    </location>
</feature>
<dbReference type="EnsemblMetazoa" id="AALFPA23_010608.R14886">
    <property type="protein sequence ID" value="AALFPA23_010608.P14886"/>
    <property type="gene ID" value="AALFPA23_010608"/>
</dbReference>
<evidence type="ECO:0000256" key="2">
    <source>
        <dbReference type="SAM" id="MobiDB-lite"/>
    </source>
</evidence>
<dbReference type="PANTHER" id="PTHR14304:SF11">
    <property type="entry name" value="SAP DOMAIN-CONTAINING PROTEIN"/>
    <property type="match status" value="1"/>
</dbReference>
<dbReference type="SMART" id="SM00513">
    <property type="entry name" value="SAP"/>
    <property type="match status" value="1"/>
</dbReference>
<feature type="domain" description="SAP" evidence="3">
    <location>
        <begin position="149"/>
        <end position="183"/>
    </location>
</feature>
<dbReference type="InterPro" id="IPR025224">
    <property type="entry name" value="CCAR1/CCAR2"/>
</dbReference>
<dbReference type="PANTHER" id="PTHR14304">
    <property type="entry name" value="CELL DIVISION CYCLE AND APOPTOSIS REGULATOR PROTEIN"/>
    <property type="match status" value="1"/>
</dbReference>
<dbReference type="GeneID" id="134285256"/>
<keyword evidence="5" id="KW-1185">Reference proteome</keyword>
<evidence type="ECO:0000256" key="1">
    <source>
        <dbReference type="SAM" id="Coils"/>
    </source>
</evidence>
<organism evidence="4 5">
    <name type="scientific">Aedes albopictus</name>
    <name type="common">Asian tiger mosquito</name>
    <name type="synonym">Stegomyia albopicta</name>
    <dbReference type="NCBI Taxonomy" id="7160"/>
    <lineage>
        <taxon>Eukaryota</taxon>
        <taxon>Metazoa</taxon>
        <taxon>Ecdysozoa</taxon>
        <taxon>Arthropoda</taxon>
        <taxon>Hexapoda</taxon>
        <taxon>Insecta</taxon>
        <taxon>Pterygota</taxon>
        <taxon>Neoptera</taxon>
        <taxon>Endopterygota</taxon>
        <taxon>Diptera</taxon>
        <taxon>Nematocera</taxon>
        <taxon>Culicoidea</taxon>
        <taxon>Culicidae</taxon>
        <taxon>Culicinae</taxon>
        <taxon>Aedini</taxon>
        <taxon>Aedes</taxon>
        <taxon>Stegomyia</taxon>
    </lineage>
</organism>